<name>A0A409XCH5_PSICY</name>
<dbReference type="Proteomes" id="UP000283269">
    <property type="component" value="Unassembled WGS sequence"/>
</dbReference>
<dbReference type="InterPro" id="IPR038955">
    <property type="entry name" value="PriA/CPL1_fungi"/>
</dbReference>
<comment type="caution">
    <text evidence="3">The sequence shown here is derived from an EMBL/GenBank/DDBJ whole genome shotgun (WGS) entry which is preliminary data.</text>
</comment>
<dbReference type="PANTHER" id="PTHR35192:SF2">
    <property type="entry name" value="APPLE DOMAIN-CONTAINING PROTEIN"/>
    <property type="match status" value="1"/>
</dbReference>
<dbReference type="InterPro" id="IPR048661">
    <property type="entry name" value="CPL1-like"/>
</dbReference>
<dbReference type="Pfam" id="PF21671">
    <property type="entry name" value="CPL1-like"/>
    <property type="match status" value="1"/>
</dbReference>
<proteinExistence type="predicted"/>
<evidence type="ECO:0000256" key="1">
    <source>
        <dbReference type="SAM" id="SignalP"/>
    </source>
</evidence>
<evidence type="ECO:0000313" key="3">
    <source>
        <dbReference type="EMBL" id="PPQ88367.1"/>
    </source>
</evidence>
<dbReference type="EMBL" id="NHYD01002089">
    <property type="protein sequence ID" value="PPQ88367.1"/>
    <property type="molecule type" value="Genomic_DNA"/>
</dbReference>
<dbReference type="AlphaFoldDB" id="A0A409XCH5"/>
<accession>A0A409XCH5</accession>
<feature type="chain" id="PRO_5019336035" description="Protein CPL1-like domain-containing protein" evidence="1">
    <location>
        <begin position="21"/>
        <end position="279"/>
    </location>
</feature>
<dbReference type="PANTHER" id="PTHR35192">
    <property type="entry name" value="PROTEIN, PUTATIVE-RELATED"/>
    <property type="match status" value="1"/>
</dbReference>
<evidence type="ECO:0000259" key="2">
    <source>
        <dbReference type="Pfam" id="PF21671"/>
    </source>
</evidence>
<sequence length="279" mass="30147">MRTATIQFIVFLFPIALVAAGGGRTDICGECRGSLNIPNYLSPKKFNLFGNINIPNYIASNSLAISAVSYGGRDVVTNALTSLFLSVMTYIHEDADGLHLDLFRKSWNVQLSPALSAILPIRKPFYSPSPYGSYPPDCVCSKPYTVCNGKCGLYKACPSSYGKRALSESSGKLLCPIGLSACQIIGRGTESWECVDTKQDLESCGGCMIQSSYPGFSKEEGVDCTAINGISDVSCVDSRCLVRRCMPGYSVNKAGDYCIENHGYPLLISQTDIQHSYGN</sequence>
<dbReference type="STRING" id="93625.A0A409XCH5"/>
<organism evidence="3 4">
    <name type="scientific">Psilocybe cyanescens</name>
    <dbReference type="NCBI Taxonomy" id="93625"/>
    <lineage>
        <taxon>Eukaryota</taxon>
        <taxon>Fungi</taxon>
        <taxon>Dikarya</taxon>
        <taxon>Basidiomycota</taxon>
        <taxon>Agaricomycotina</taxon>
        <taxon>Agaricomycetes</taxon>
        <taxon>Agaricomycetidae</taxon>
        <taxon>Agaricales</taxon>
        <taxon>Agaricineae</taxon>
        <taxon>Strophariaceae</taxon>
        <taxon>Psilocybe</taxon>
    </lineage>
</organism>
<dbReference type="InParanoid" id="A0A409XCH5"/>
<feature type="signal peptide" evidence="1">
    <location>
        <begin position="1"/>
        <end position="20"/>
    </location>
</feature>
<protein>
    <recommendedName>
        <fullName evidence="2">Protein CPL1-like domain-containing protein</fullName>
    </recommendedName>
</protein>
<gene>
    <name evidence="3" type="ORF">CVT25_002113</name>
</gene>
<evidence type="ECO:0000313" key="4">
    <source>
        <dbReference type="Proteomes" id="UP000283269"/>
    </source>
</evidence>
<feature type="domain" description="Protein CPL1-like" evidence="2">
    <location>
        <begin position="192"/>
        <end position="259"/>
    </location>
</feature>
<keyword evidence="1" id="KW-0732">Signal</keyword>
<dbReference type="OrthoDB" id="439917at2759"/>
<reference evidence="3 4" key="1">
    <citation type="journal article" date="2018" name="Evol. Lett.">
        <title>Horizontal gene cluster transfer increased hallucinogenic mushroom diversity.</title>
        <authorList>
            <person name="Reynolds H.T."/>
            <person name="Vijayakumar V."/>
            <person name="Gluck-Thaler E."/>
            <person name="Korotkin H.B."/>
            <person name="Matheny P.B."/>
            <person name="Slot J.C."/>
        </authorList>
    </citation>
    <scope>NUCLEOTIDE SEQUENCE [LARGE SCALE GENOMIC DNA]</scope>
    <source>
        <strain evidence="3 4">2631</strain>
    </source>
</reference>
<keyword evidence="4" id="KW-1185">Reference proteome</keyword>